<dbReference type="Proteomes" id="UP001209878">
    <property type="component" value="Unassembled WGS sequence"/>
</dbReference>
<feature type="compositionally biased region" description="Gly residues" evidence="1">
    <location>
        <begin position="166"/>
        <end position="184"/>
    </location>
</feature>
<proteinExistence type="predicted"/>
<accession>A0AAD9NZK5</accession>
<gene>
    <name evidence="2" type="ORF">NP493_238g01045</name>
</gene>
<sequence>MFCLVLHSDVPDDLEPIWNPGMPPPQLNNAHSDHPYQVVIPPCMNEGSVSTEVFNKMTKEINRDDNYGAPRLHPSENVCSRFGDSICNEHSSELCCDGCGQPFDQQVDHNLACHGVVYGDGLHHYVGRPRVGYEGGAWPSPDMGYDDEVDPGYFGGAKRGQRVGYDGEGFDGGGDYQSVGGGHV</sequence>
<feature type="region of interest" description="Disordered" evidence="1">
    <location>
        <begin position="165"/>
        <end position="184"/>
    </location>
</feature>
<evidence type="ECO:0000256" key="1">
    <source>
        <dbReference type="SAM" id="MobiDB-lite"/>
    </source>
</evidence>
<dbReference type="AlphaFoldDB" id="A0AAD9NZK5"/>
<name>A0AAD9NZK5_RIDPI</name>
<evidence type="ECO:0000313" key="3">
    <source>
        <dbReference type="Proteomes" id="UP001209878"/>
    </source>
</evidence>
<keyword evidence="3" id="KW-1185">Reference proteome</keyword>
<protein>
    <submittedName>
        <fullName evidence="2">Uncharacterized protein</fullName>
    </submittedName>
</protein>
<comment type="caution">
    <text evidence="2">The sequence shown here is derived from an EMBL/GenBank/DDBJ whole genome shotgun (WGS) entry which is preliminary data.</text>
</comment>
<evidence type="ECO:0000313" key="2">
    <source>
        <dbReference type="EMBL" id="KAK2185392.1"/>
    </source>
</evidence>
<organism evidence="2 3">
    <name type="scientific">Ridgeia piscesae</name>
    <name type="common">Tubeworm</name>
    <dbReference type="NCBI Taxonomy" id="27915"/>
    <lineage>
        <taxon>Eukaryota</taxon>
        <taxon>Metazoa</taxon>
        <taxon>Spiralia</taxon>
        <taxon>Lophotrochozoa</taxon>
        <taxon>Annelida</taxon>
        <taxon>Polychaeta</taxon>
        <taxon>Sedentaria</taxon>
        <taxon>Canalipalpata</taxon>
        <taxon>Sabellida</taxon>
        <taxon>Siboglinidae</taxon>
        <taxon>Ridgeia</taxon>
    </lineage>
</organism>
<reference evidence="2" key="1">
    <citation type="journal article" date="2023" name="Mol. Biol. Evol.">
        <title>Third-Generation Sequencing Reveals the Adaptive Role of the Epigenome in Three Deep-Sea Polychaetes.</title>
        <authorList>
            <person name="Perez M."/>
            <person name="Aroh O."/>
            <person name="Sun Y."/>
            <person name="Lan Y."/>
            <person name="Juniper S.K."/>
            <person name="Young C.R."/>
            <person name="Angers B."/>
            <person name="Qian P.Y."/>
        </authorList>
    </citation>
    <scope>NUCLEOTIDE SEQUENCE</scope>
    <source>
        <strain evidence="2">R07B-5</strain>
    </source>
</reference>
<dbReference type="EMBL" id="JAODUO010000238">
    <property type="protein sequence ID" value="KAK2185392.1"/>
    <property type="molecule type" value="Genomic_DNA"/>
</dbReference>